<dbReference type="Proteomes" id="UP000242791">
    <property type="component" value="Unassembled WGS sequence"/>
</dbReference>
<evidence type="ECO:0000313" key="2">
    <source>
        <dbReference type="Proteomes" id="UP000242791"/>
    </source>
</evidence>
<proteinExistence type="predicted"/>
<feature type="non-terminal residue" evidence="1">
    <location>
        <position position="291"/>
    </location>
</feature>
<evidence type="ECO:0000313" key="1">
    <source>
        <dbReference type="EMBL" id="OJD10203.1"/>
    </source>
</evidence>
<name>A0A1J9PQS7_9EURO</name>
<evidence type="ECO:0008006" key="3">
    <source>
        <dbReference type="Google" id="ProtNLM"/>
    </source>
</evidence>
<dbReference type="EMBL" id="LGTZ01003098">
    <property type="protein sequence ID" value="OJD10203.1"/>
    <property type="molecule type" value="Genomic_DNA"/>
</dbReference>
<dbReference type="AlphaFoldDB" id="A0A1J9PQS7"/>
<comment type="caution">
    <text evidence="1">The sequence shown here is derived from an EMBL/GenBank/DDBJ whole genome shotgun (WGS) entry which is preliminary data.</text>
</comment>
<sequence>MNRIDGCKDMNKHLNHILLENFLHDATGLKQINLEIGLSIEQYGKLPYRAISISCFEDGLKIDLPAIPTLESLCLAQASEEFEELAMNRISTEGWTITPEKFPNLRILRLTSLNIANNNFFPRSIKTLKEVEISQSCIQTLDSSFLNAVAANAEHLDLDLKYDNIAQITSPDEISVFTAEVLILHQPLPSHWRILGDLKLLFINSPFFIATLHYNLPVNKVHDFSCYMEKWPSGWNSQFASNTSLISFTSEGRSITIDTWNAIRNIRTLTEIVIEIASDETPQTENDIFAT</sequence>
<reference evidence="1 2" key="1">
    <citation type="submission" date="2015-08" db="EMBL/GenBank/DDBJ databases">
        <title>Emmonsia species relationships and genome sequence.</title>
        <authorList>
            <person name="Cuomo C.A."/>
            <person name="Schwartz I.S."/>
            <person name="Kenyon C."/>
            <person name="De Hoog G.S."/>
            <person name="Govender N.P."/>
            <person name="Botha A."/>
            <person name="Moreno L."/>
            <person name="De Vries M."/>
            <person name="Munoz J.F."/>
            <person name="Stielow J.B."/>
        </authorList>
    </citation>
    <scope>NUCLEOTIDE SEQUENCE [LARGE SCALE GENOMIC DNA]</scope>
    <source>
        <strain evidence="1 2">EI222</strain>
    </source>
</reference>
<organism evidence="1 2">
    <name type="scientific">Blastomyces percursus</name>
    <dbReference type="NCBI Taxonomy" id="1658174"/>
    <lineage>
        <taxon>Eukaryota</taxon>
        <taxon>Fungi</taxon>
        <taxon>Dikarya</taxon>
        <taxon>Ascomycota</taxon>
        <taxon>Pezizomycotina</taxon>
        <taxon>Eurotiomycetes</taxon>
        <taxon>Eurotiomycetidae</taxon>
        <taxon>Onygenales</taxon>
        <taxon>Ajellomycetaceae</taxon>
        <taxon>Blastomyces</taxon>
    </lineage>
</organism>
<gene>
    <name evidence="1" type="ORF">ACJ73_09893</name>
</gene>
<dbReference type="VEuPathDB" id="FungiDB:ACJ73_09893"/>
<protein>
    <recommendedName>
        <fullName evidence="3">F-box domain-containing protein</fullName>
    </recommendedName>
</protein>
<accession>A0A1J9PQS7</accession>
<keyword evidence="2" id="KW-1185">Reference proteome</keyword>
<dbReference type="OrthoDB" id="10553364at2759"/>